<sequence length="519" mass="58326">MAAHGHGQGEEVTMIASSDVRVRLYHALLDADPRREGVVPVEAFNAALEAVGLRYGTEECDRLMTQVKLVSDERGQFVDCYRYLEEIEGILSTPAAVHHSLRGARVTDNFSVVQEEYKERAIQHRDYIMGQKDRIYRAFCQFEAGLCSEAEFLDFLYGCGVDDTRELRKILKVKRTEGYIHFSELMKVCTLPGRHLTQTQAELPQPEPIVWETQKRSTDVISWRGAANELRTGKRLGANTVGYVPDVPNPEALAARPSRAIDTAELTAFERVSQERLYACVRDFIQGDIEAPAFRAFLHDMRIPINRDMEILIDRQSTSQGSVAFGELLKTMNMDQIYGFKAVPAVNTSSGAERVHGDIIGWTKVKHEEDFAVKTTPAKRYVDRPNSGNFLVWNVHNPGAAPPPAAPESASGVARHGPSGDHDKILEWSSWRDGIPPDQPVNTHRSGATSRLAYDSGDIFTWSSRQTENEADYWVQRRGKASPTRRPDTANPLGFETHSDKPQPPPSDWRQQLLSTRPW</sequence>
<protein>
    <recommendedName>
        <fullName evidence="4">EF-hand domain-containing protein</fullName>
    </recommendedName>
</protein>
<feature type="compositionally biased region" description="Polar residues" evidence="1">
    <location>
        <begin position="509"/>
        <end position="519"/>
    </location>
</feature>
<dbReference type="EMBL" id="GL349436">
    <property type="protein sequence ID" value="KNC52120.1"/>
    <property type="molecule type" value="Genomic_DNA"/>
</dbReference>
<gene>
    <name evidence="2" type="ORF">AMSG_00947</name>
</gene>
<dbReference type="Proteomes" id="UP000054408">
    <property type="component" value="Unassembled WGS sequence"/>
</dbReference>
<feature type="region of interest" description="Disordered" evidence="1">
    <location>
        <begin position="399"/>
        <end position="424"/>
    </location>
</feature>
<dbReference type="GeneID" id="25560722"/>
<dbReference type="AlphaFoldDB" id="A0A0L0DIV4"/>
<evidence type="ECO:0000313" key="2">
    <source>
        <dbReference type="EMBL" id="KNC52120.1"/>
    </source>
</evidence>
<organism evidence="2 3">
    <name type="scientific">Thecamonas trahens ATCC 50062</name>
    <dbReference type="NCBI Taxonomy" id="461836"/>
    <lineage>
        <taxon>Eukaryota</taxon>
        <taxon>Apusozoa</taxon>
        <taxon>Apusomonadida</taxon>
        <taxon>Apusomonadidae</taxon>
        <taxon>Thecamonas</taxon>
    </lineage>
</organism>
<proteinExistence type="predicted"/>
<reference evidence="2 3" key="1">
    <citation type="submission" date="2010-05" db="EMBL/GenBank/DDBJ databases">
        <title>The Genome Sequence of Thecamonas trahens ATCC 50062.</title>
        <authorList>
            <consortium name="The Broad Institute Genome Sequencing Platform"/>
            <person name="Russ C."/>
            <person name="Cuomo C."/>
            <person name="Shea T."/>
            <person name="Young S.K."/>
            <person name="Zeng Q."/>
            <person name="Koehrsen M."/>
            <person name="Haas B."/>
            <person name="Borodovsky M."/>
            <person name="Guigo R."/>
            <person name="Alvarado L."/>
            <person name="Berlin A."/>
            <person name="Bochicchio J."/>
            <person name="Borenstein D."/>
            <person name="Chapman S."/>
            <person name="Chen Z."/>
            <person name="Freedman E."/>
            <person name="Gellesch M."/>
            <person name="Goldberg J."/>
            <person name="Griggs A."/>
            <person name="Gujja S."/>
            <person name="Heilman E."/>
            <person name="Heiman D."/>
            <person name="Hepburn T."/>
            <person name="Howarth C."/>
            <person name="Jen D."/>
            <person name="Larson L."/>
            <person name="Mehta T."/>
            <person name="Park D."/>
            <person name="Pearson M."/>
            <person name="Roberts A."/>
            <person name="Saif S."/>
            <person name="Shenoy N."/>
            <person name="Sisk P."/>
            <person name="Stolte C."/>
            <person name="Sykes S."/>
            <person name="Thomson T."/>
            <person name="Walk T."/>
            <person name="White J."/>
            <person name="Yandava C."/>
            <person name="Burger G."/>
            <person name="Gray M.W."/>
            <person name="Holland P.W.H."/>
            <person name="King N."/>
            <person name="Lang F.B.F."/>
            <person name="Roger A.J."/>
            <person name="Ruiz-Trillo I."/>
            <person name="Lander E."/>
            <person name="Nusbaum C."/>
        </authorList>
    </citation>
    <scope>NUCLEOTIDE SEQUENCE [LARGE SCALE GENOMIC DNA]</scope>
    <source>
        <strain evidence="2 3">ATCC 50062</strain>
    </source>
</reference>
<evidence type="ECO:0000256" key="1">
    <source>
        <dbReference type="SAM" id="MobiDB-lite"/>
    </source>
</evidence>
<name>A0A0L0DIV4_THETB</name>
<evidence type="ECO:0000313" key="3">
    <source>
        <dbReference type="Proteomes" id="UP000054408"/>
    </source>
</evidence>
<dbReference type="RefSeq" id="XP_013762124.1">
    <property type="nucleotide sequence ID" value="XM_013906670.1"/>
</dbReference>
<feature type="region of interest" description="Disordered" evidence="1">
    <location>
        <begin position="473"/>
        <end position="519"/>
    </location>
</feature>
<keyword evidence="3" id="KW-1185">Reference proteome</keyword>
<evidence type="ECO:0008006" key="4">
    <source>
        <dbReference type="Google" id="ProtNLM"/>
    </source>
</evidence>
<accession>A0A0L0DIV4</accession>